<dbReference type="SUPFAM" id="SSF55729">
    <property type="entry name" value="Acyl-CoA N-acyltransferases (Nat)"/>
    <property type="match status" value="1"/>
</dbReference>
<evidence type="ECO:0000313" key="5">
    <source>
        <dbReference type="Proteomes" id="UP001199916"/>
    </source>
</evidence>
<evidence type="ECO:0000313" key="4">
    <source>
        <dbReference type="EMBL" id="MCE5169000.1"/>
    </source>
</evidence>
<keyword evidence="5" id="KW-1185">Reference proteome</keyword>
<dbReference type="Gene3D" id="3.40.630.30">
    <property type="match status" value="1"/>
</dbReference>
<dbReference type="RefSeq" id="WP_019423524.1">
    <property type="nucleotide sequence ID" value="NZ_JAJNBZ010000003.1"/>
</dbReference>
<keyword evidence="1" id="KW-0808">Transferase</keyword>
<dbReference type="Proteomes" id="UP001199916">
    <property type="component" value="Unassembled WGS sequence"/>
</dbReference>
<evidence type="ECO:0000256" key="2">
    <source>
        <dbReference type="ARBA" id="ARBA00023315"/>
    </source>
</evidence>
<dbReference type="EMBL" id="JAJNBZ010000003">
    <property type="protein sequence ID" value="MCE5169000.1"/>
    <property type="molecule type" value="Genomic_DNA"/>
</dbReference>
<evidence type="ECO:0000256" key="1">
    <source>
        <dbReference type="ARBA" id="ARBA00022679"/>
    </source>
</evidence>
<reference evidence="4 5" key="1">
    <citation type="submission" date="2021-11" db="EMBL/GenBank/DDBJ databases">
        <title>Draft genome sequence of Paenibacillus profundus YoMME, a new Gram-positive bacteria with exoelectrogenic properties.</title>
        <authorList>
            <person name="Hubenova Y."/>
            <person name="Hubenova E."/>
            <person name="Manasiev Y."/>
            <person name="Peykov S."/>
            <person name="Mitov M."/>
        </authorList>
    </citation>
    <scope>NUCLEOTIDE SEQUENCE [LARGE SCALE GENOMIC DNA]</scope>
    <source>
        <strain evidence="4 5">YoMME</strain>
    </source>
</reference>
<proteinExistence type="predicted"/>
<dbReference type="InterPro" id="IPR050832">
    <property type="entry name" value="Bact_Acetyltransf"/>
</dbReference>
<organism evidence="4 5">
    <name type="scientific">Paenibacillus profundus</name>
    <dbReference type="NCBI Taxonomy" id="1173085"/>
    <lineage>
        <taxon>Bacteria</taxon>
        <taxon>Bacillati</taxon>
        <taxon>Bacillota</taxon>
        <taxon>Bacilli</taxon>
        <taxon>Bacillales</taxon>
        <taxon>Paenibacillaceae</taxon>
        <taxon>Paenibacillus</taxon>
    </lineage>
</organism>
<dbReference type="InterPro" id="IPR016181">
    <property type="entry name" value="Acyl_CoA_acyltransferase"/>
</dbReference>
<dbReference type="PROSITE" id="PS51186">
    <property type="entry name" value="GNAT"/>
    <property type="match status" value="1"/>
</dbReference>
<accession>A0ABS8YER2</accession>
<comment type="caution">
    <text evidence="4">The sequence shown here is derived from an EMBL/GenBank/DDBJ whole genome shotgun (WGS) entry which is preliminary data.</text>
</comment>
<gene>
    <name evidence="4" type="ORF">LQV63_06715</name>
</gene>
<protein>
    <submittedName>
        <fullName evidence="4">GNAT family N-acetyltransferase</fullName>
    </submittedName>
</protein>
<dbReference type="PANTHER" id="PTHR43877">
    <property type="entry name" value="AMINOALKYLPHOSPHONATE N-ACETYLTRANSFERASE-RELATED-RELATED"/>
    <property type="match status" value="1"/>
</dbReference>
<keyword evidence="2" id="KW-0012">Acyltransferase</keyword>
<dbReference type="Pfam" id="PF00583">
    <property type="entry name" value="Acetyltransf_1"/>
    <property type="match status" value="1"/>
</dbReference>
<dbReference type="InterPro" id="IPR000182">
    <property type="entry name" value="GNAT_dom"/>
</dbReference>
<feature type="domain" description="N-acetyltransferase" evidence="3">
    <location>
        <begin position="14"/>
        <end position="183"/>
    </location>
</feature>
<name>A0ABS8YER2_9BACL</name>
<sequence length="184" mass="20871">MDRLKTENQCDNVIEIVHVGEECAELLAEIGAATFRETFGELFQPDTLAKYVEATFAPGKLAVSLQKPHNHFYVAYWDGKPAGYMKLKDGSGHESVDTPHPMQLQKIYVQADFQRHGIGRELMNVCLARMEQAVPSAVWLAVLESNAKAVHFYESFGFATVGLTEYRFEDALFRYFVMRREADV</sequence>
<dbReference type="CDD" id="cd04301">
    <property type="entry name" value="NAT_SF"/>
    <property type="match status" value="1"/>
</dbReference>
<evidence type="ECO:0000259" key="3">
    <source>
        <dbReference type="PROSITE" id="PS51186"/>
    </source>
</evidence>